<reference evidence="2" key="1">
    <citation type="submission" date="2020-10" db="EMBL/GenBank/DDBJ databases">
        <title>Sequencing the genomes of 1000 actinobacteria strains.</title>
        <authorList>
            <person name="Klenk H.-P."/>
        </authorList>
    </citation>
    <scope>NUCLEOTIDE SEQUENCE</scope>
    <source>
        <strain evidence="2">DSM 45354</strain>
    </source>
</reference>
<sequence length="156" mass="16722">MVDADTVARLRVVIGRLARELNATATGEGLTPTQASVLGLVSGRGPLGMAELAGLEGLNPTMLSRVVGRLDELGLVRRLPDPADARAVRADATPEGREVHERIRAQRTRVVSQCLDRLPEESARTLLQALPALELLVDELRTTKPVPDQPGGARKL</sequence>
<dbReference type="PANTHER" id="PTHR39515">
    <property type="entry name" value="CONSERVED PROTEIN"/>
    <property type="match status" value="1"/>
</dbReference>
<dbReference type="Pfam" id="PF01047">
    <property type="entry name" value="MarR"/>
    <property type="match status" value="1"/>
</dbReference>
<comment type="caution">
    <text evidence="2">The sequence shown here is derived from an EMBL/GenBank/DDBJ whole genome shotgun (WGS) entry which is preliminary data.</text>
</comment>
<dbReference type="GO" id="GO:0003677">
    <property type="term" value="F:DNA binding"/>
    <property type="evidence" value="ECO:0007669"/>
    <property type="project" value="UniProtKB-KW"/>
</dbReference>
<name>A0A927MPM1_9ACTN</name>
<protein>
    <submittedName>
        <fullName evidence="2">DNA-binding MarR family transcriptional regulator</fullName>
    </submittedName>
</protein>
<dbReference type="SUPFAM" id="SSF46785">
    <property type="entry name" value="Winged helix' DNA-binding domain"/>
    <property type="match status" value="1"/>
</dbReference>
<dbReference type="GO" id="GO:0003700">
    <property type="term" value="F:DNA-binding transcription factor activity"/>
    <property type="evidence" value="ECO:0007669"/>
    <property type="project" value="InterPro"/>
</dbReference>
<dbReference type="InterPro" id="IPR036390">
    <property type="entry name" value="WH_DNA-bd_sf"/>
</dbReference>
<dbReference type="Proteomes" id="UP000638648">
    <property type="component" value="Unassembled WGS sequence"/>
</dbReference>
<accession>A0A927MPM1</accession>
<keyword evidence="3" id="KW-1185">Reference proteome</keyword>
<keyword evidence="2" id="KW-0238">DNA-binding</keyword>
<evidence type="ECO:0000259" key="1">
    <source>
        <dbReference type="PROSITE" id="PS50995"/>
    </source>
</evidence>
<dbReference type="InterPro" id="IPR036388">
    <property type="entry name" value="WH-like_DNA-bd_sf"/>
</dbReference>
<evidence type="ECO:0000313" key="3">
    <source>
        <dbReference type="Proteomes" id="UP000638648"/>
    </source>
</evidence>
<dbReference type="PROSITE" id="PS50995">
    <property type="entry name" value="HTH_MARR_2"/>
    <property type="match status" value="1"/>
</dbReference>
<dbReference type="PANTHER" id="PTHR39515:SF2">
    <property type="entry name" value="HTH-TYPE TRANSCRIPTIONAL REGULATOR RV0880"/>
    <property type="match status" value="1"/>
</dbReference>
<gene>
    <name evidence="2" type="ORF">HEB94_001398</name>
</gene>
<evidence type="ECO:0000313" key="2">
    <source>
        <dbReference type="EMBL" id="MBE1604550.1"/>
    </source>
</evidence>
<dbReference type="SMART" id="SM00347">
    <property type="entry name" value="HTH_MARR"/>
    <property type="match status" value="1"/>
</dbReference>
<dbReference type="InterPro" id="IPR052526">
    <property type="entry name" value="HTH-type_Bedaq_tolerance"/>
</dbReference>
<feature type="domain" description="HTH marR-type" evidence="1">
    <location>
        <begin position="3"/>
        <end position="135"/>
    </location>
</feature>
<proteinExistence type="predicted"/>
<dbReference type="EMBL" id="JADBEM010000001">
    <property type="protein sequence ID" value="MBE1604550.1"/>
    <property type="molecule type" value="Genomic_DNA"/>
</dbReference>
<organism evidence="2 3">
    <name type="scientific">Actinopolymorpha pittospori</name>
    <dbReference type="NCBI Taxonomy" id="648752"/>
    <lineage>
        <taxon>Bacteria</taxon>
        <taxon>Bacillati</taxon>
        <taxon>Actinomycetota</taxon>
        <taxon>Actinomycetes</taxon>
        <taxon>Propionibacteriales</taxon>
        <taxon>Actinopolymorphaceae</taxon>
        <taxon>Actinopolymorpha</taxon>
    </lineage>
</organism>
<dbReference type="AlphaFoldDB" id="A0A927MPM1"/>
<dbReference type="RefSeq" id="WP_192749067.1">
    <property type="nucleotide sequence ID" value="NZ_BAABJL010000126.1"/>
</dbReference>
<dbReference type="InterPro" id="IPR000835">
    <property type="entry name" value="HTH_MarR-typ"/>
</dbReference>
<dbReference type="Gene3D" id="1.10.10.10">
    <property type="entry name" value="Winged helix-like DNA-binding domain superfamily/Winged helix DNA-binding domain"/>
    <property type="match status" value="1"/>
</dbReference>